<organism evidence="5 6">
    <name type="scientific">Kalanchoe fedtschenkoi</name>
    <name type="common">Lavender scallops</name>
    <name type="synonym">South American air plant</name>
    <dbReference type="NCBI Taxonomy" id="63787"/>
    <lineage>
        <taxon>Eukaryota</taxon>
        <taxon>Viridiplantae</taxon>
        <taxon>Streptophyta</taxon>
        <taxon>Embryophyta</taxon>
        <taxon>Tracheophyta</taxon>
        <taxon>Spermatophyta</taxon>
        <taxon>Magnoliopsida</taxon>
        <taxon>eudicotyledons</taxon>
        <taxon>Gunneridae</taxon>
        <taxon>Pentapetalae</taxon>
        <taxon>Saxifragales</taxon>
        <taxon>Crassulaceae</taxon>
        <taxon>Kalanchoe</taxon>
    </lineage>
</organism>
<dbReference type="SUPFAM" id="SSF53335">
    <property type="entry name" value="S-adenosyl-L-methionine-dependent methyltransferases"/>
    <property type="match status" value="1"/>
</dbReference>
<evidence type="ECO:0000313" key="6">
    <source>
        <dbReference type="Proteomes" id="UP000594263"/>
    </source>
</evidence>
<keyword evidence="1" id="KW-0489">Methyltransferase</keyword>
<dbReference type="GO" id="GO:0032259">
    <property type="term" value="P:methylation"/>
    <property type="evidence" value="ECO:0007669"/>
    <property type="project" value="UniProtKB-KW"/>
</dbReference>
<dbReference type="Gene3D" id="3.40.50.150">
    <property type="entry name" value="Vaccinia Virus protein VP39"/>
    <property type="match status" value="1"/>
</dbReference>
<dbReference type="EnsemblPlants" id="Kaladp0032s0229.1.v1.1">
    <property type="protein sequence ID" value="Kaladp0032s0229.1.v1.1"/>
    <property type="gene ID" value="Kaladp0032s0229.v1.1"/>
</dbReference>
<evidence type="ECO:0000256" key="3">
    <source>
        <dbReference type="ARBA" id="ARBA00022723"/>
    </source>
</evidence>
<keyword evidence="4" id="KW-0460">Magnesium</keyword>
<dbReference type="PANTHER" id="PTHR31009">
    <property type="entry name" value="S-ADENOSYL-L-METHIONINE:CARBOXYL METHYLTRANSFERASE FAMILY PROTEIN"/>
    <property type="match status" value="1"/>
</dbReference>
<dbReference type="Gramene" id="Kaladp0032s0229.1.v1.1">
    <property type="protein sequence ID" value="Kaladp0032s0229.1.v1.1"/>
    <property type="gene ID" value="Kaladp0032s0229.v1.1"/>
</dbReference>
<dbReference type="InterPro" id="IPR029063">
    <property type="entry name" value="SAM-dependent_MTases_sf"/>
</dbReference>
<evidence type="ECO:0000256" key="2">
    <source>
        <dbReference type="ARBA" id="ARBA00022679"/>
    </source>
</evidence>
<keyword evidence="6" id="KW-1185">Reference proteome</keyword>
<dbReference type="Pfam" id="PF03492">
    <property type="entry name" value="Methyltransf_7"/>
    <property type="match status" value="1"/>
</dbReference>
<dbReference type="GO" id="GO:0046872">
    <property type="term" value="F:metal ion binding"/>
    <property type="evidence" value="ECO:0007669"/>
    <property type="project" value="UniProtKB-KW"/>
</dbReference>
<dbReference type="GO" id="GO:0008168">
    <property type="term" value="F:methyltransferase activity"/>
    <property type="evidence" value="ECO:0007669"/>
    <property type="project" value="UniProtKB-KW"/>
</dbReference>
<dbReference type="Proteomes" id="UP000594263">
    <property type="component" value="Unplaced"/>
</dbReference>
<evidence type="ECO:0000313" key="5">
    <source>
        <dbReference type="EnsemblPlants" id="Kaladp0032s0229.1.v1.1"/>
    </source>
</evidence>
<dbReference type="InterPro" id="IPR042086">
    <property type="entry name" value="MeTrfase_capping"/>
</dbReference>
<evidence type="ECO:0000256" key="4">
    <source>
        <dbReference type="ARBA" id="ARBA00022842"/>
    </source>
</evidence>
<evidence type="ECO:0000256" key="1">
    <source>
        <dbReference type="ARBA" id="ARBA00022603"/>
    </source>
</evidence>
<dbReference type="AlphaFoldDB" id="A0A7N0TC90"/>
<evidence type="ECO:0008006" key="7">
    <source>
        <dbReference type="Google" id="ProtNLM"/>
    </source>
</evidence>
<dbReference type="OMA" id="TTWLKRP"/>
<accession>A0A7N0TC90</accession>
<name>A0A7N0TC90_KALFE</name>
<keyword evidence="2" id="KW-0808">Transferase</keyword>
<sequence>MPEPMNGGDGKYSYNKNSKFQGVGFEISRTLIETSISKNLDVKNIVTTKTSSNTFSLVDLGCASGPNTFAAMQSLITSISQKYHAQMNSDSLTTGSRPLEFQVFFNDLPTNDFNTLVATLPSPRSYFAAAAPGSFLGRLFPASSLHFAYACYAMHWLSKIPDECLDRNSKAWNKGRIHFTGGCEAVEEAHAAQFGRDLDRFLEARAEEVVSGGMVVLICIGCPDDMPQSCLPNSLLFEFMGSALLDMAKRVS</sequence>
<dbReference type="InterPro" id="IPR005299">
    <property type="entry name" value="MeTrfase_7"/>
</dbReference>
<proteinExistence type="predicted"/>
<reference evidence="5" key="1">
    <citation type="submission" date="2021-01" db="UniProtKB">
        <authorList>
            <consortium name="EnsemblPlants"/>
        </authorList>
    </citation>
    <scope>IDENTIFICATION</scope>
</reference>
<keyword evidence="3" id="KW-0479">Metal-binding</keyword>
<dbReference type="Gene3D" id="1.10.1200.270">
    <property type="entry name" value="Methyltransferase, alpha-helical capping domain"/>
    <property type="match status" value="1"/>
</dbReference>
<protein>
    <recommendedName>
        <fullName evidence="7">S-adenosylmethionine-dependent methyltransferase</fullName>
    </recommendedName>
</protein>